<evidence type="ECO:0000256" key="7">
    <source>
        <dbReference type="ARBA" id="ARBA00022777"/>
    </source>
</evidence>
<comment type="caution">
    <text evidence="12">Lacks conserved residue(s) required for the propagation of feature annotation.</text>
</comment>
<dbReference type="InterPro" id="IPR011611">
    <property type="entry name" value="PfkB_dom"/>
</dbReference>
<dbReference type="RefSeq" id="WP_049394660.1">
    <property type="nucleotide sequence ID" value="NZ_CABMHO010000091.1"/>
</dbReference>
<evidence type="ECO:0000256" key="11">
    <source>
        <dbReference type="ARBA" id="ARBA00023277"/>
    </source>
</evidence>
<dbReference type="PIRSF" id="PIRSF000535">
    <property type="entry name" value="1PFK/6PFK/LacC"/>
    <property type="match status" value="1"/>
</dbReference>
<dbReference type="GO" id="GO:0004747">
    <property type="term" value="F:ribokinase activity"/>
    <property type="evidence" value="ECO:0007669"/>
    <property type="project" value="UniProtKB-UniRule"/>
</dbReference>
<dbReference type="SUPFAM" id="SSF53613">
    <property type="entry name" value="Ribokinase-like"/>
    <property type="match status" value="1"/>
</dbReference>
<feature type="active site" description="Proton acceptor" evidence="12">
    <location>
        <position position="252"/>
    </location>
</feature>
<comment type="catalytic activity">
    <reaction evidence="12">
        <text>D-ribose + ATP = D-ribose 5-phosphate + ADP + H(+)</text>
        <dbReference type="Rhea" id="RHEA:13697"/>
        <dbReference type="ChEBI" id="CHEBI:15378"/>
        <dbReference type="ChEBI" id="CHEBI:30616"/>
        <dbReference type="ChEBI" id="CHEBI:47013"/>
        <dbReference type="ChEBI" id="CHEBI:78346"/>
        <dbReference type="ChEBI" id="CHEBI:456216"/>
        <dbReference type="EC" id="2.7.1.15"/>
    </reaction>
</comment>
<dbReference type="PANTHER" id="PTHR10584:SF166">
    <property type="entry name" value="RIBOKINASE"/>
    <property type="match status" value="1"/>
</dbReference>
<comment type="similarity">
    <text evidence="1">Belongs to the carbohydrate kinase pfkB family.</text>
</comment>
<dbReference type="NCBIfam" id="TIGR02152">
    <property type="entry name" value="D_ribokin_bact"/>
    <property type="match status" value="1"/>
</dbReference>
<dbReference type="AlphaFoldDB" id="A0A2K0AW24"/>
<keyword evidence="6 12" id="KW-0547">Nucleotide-binding</keyword>
<evidence type="ECO:0000256" key="9">
    <source>
        <dbReference type="ARBA" id="ARBA00022842"/>
    </source>
</evidence>
<reference evidence="15 17" key="1">
    <citation type="submission" date="2017-12" db="EMBL/GenBank/DDBJ databases">
        <title>FDA dAtabase for Regulatory Grade micrObial Sequences (FDA-ARGOS): Supporting development and validation of Infectious Disease Dx tests.</title>
        <authorList>
            <person name="Hoffmann M."/>
            <person name="Allard M."/>
            <person name="Evans P."/>
            <person name="Brown E."/>
            <person name="Tallon L."/>
            <person name="Sadzewicz L."/>
            <person name="Sengamalay N."/>
            <person name="Ott S."/>
            <person name="Godinez A."/>
            <person name="Nagaraj S."/>
            <person name="Vavikolanu K."/>
            <person name="Aluvathingal J."/>
            <person name="Nadendla S."/>
            <person name="Sichtig H."/>
        </authorList>
    </citation>
    <scope>NUCLEOTIDE SEQUENCE [LARGE SCALE GENOMIC DNA]</scope>
    <source>
        <strain evidence="15 17">FDAARGOS_148</strain>
    </source>
</reference>
<evidence type="ECO:0000256" key="1">
    <source>
        <dbReference type="ARBA" id="ARBA00005380"/>
    </source>
</evidence>
<dbReference type="GO" id="GO:0005829">
    <property type="term" value="C:cytosol"/>
    <property type="evidence" value="ECO:0007669"/>
    <property type="project" value="TreeGrafter"/>
</dbReference>
<evidence type="ECO:0000256" key="10">
    <source>
        <dbReference type="ARBA" id="ARBA00022958"/>
    </source>
</evidence>
<comment type="activity regulation">
    <text evidence="12">Activated by a monovalent cation that binds near, but not in, the active site. The most likely occupant of the site in vivo is potassium. Ion binding induces a conformational change that may alter substrate affinity.</text>
</comment>
<dbReference type="GO" id="GO:0005988">
    <property type="term" value="P:lactose metabolic process"/>
    <property type="evidence" value="ECO:0007669"/>
    <property type="project" value="UniProtKB-KW"/>
</dbReference>
<feature type="binding site" evidence="12">
    <location>
        <begin position="12"/>
        <end position="14"/>
    </location>
    <ligand>
        <name>substrate</name>
    </ligand>
</feature>
<dbReference type="EMBL" id="LORN02000005">
    <property type="protein sequence ID" value="PNN30098.1"/>
    <property type="molecule type" value="Genomic_DNA"/>
</dbReference>
<evidence type="ECO:0000256" key="8">
    <source>
        <dbReference type="ARBA" id="ARBA00022840"/>
    </source>
</evidence>
<comment type="similarity">
    <text evidence="12">Belongs to the carbohydrate kinase PfkB family. Ribokinase subfamily.</text>
</comment>
<feature type="binding site" evidence="12">
    <location>
        <position position="184"/>
    </location>
    <ligand>
        <name>ATP</name>
        <dbReference type="ChEBI" id="CHEBI:30616"/>
    </ligand>
</feature>
<dbReference type="HAMAP" id="MF_01987">
    <property type="entry name" value="Ribokinase"/>
    <property type="match status" value="1"/>
</dbReference>
<keyword evidence="8 12" id="KW-0067">ATP-binding</keyword>
<sequence>MTEEIIIMGSINQDVFITTNEFPNYGDTVWVNSISNQPGGKGANQAIALSRIGSKVKFIGAIGNDDHGKNMLNNLKNNNIDISNIQIIEGTNTGTFIVVLDENGQNTMLGTLGANSKMGLNNITKVFSSTTSKYFLLQLETSKESILHALKLAKKKGITVVLDPAPADGYDEYYLSYADIITPNQQEAEKISGIKIEDEQSALTAAQIISEKGVKTVIVKLGEQGSLIYDNGNTNFVPAYKVKAINTVGAGDVFAAALTSHLNKSNSLADSVKFATAASAIKVSEKETQKAIPTEEEINYFIEQHNY</sequence>
<gene>
    <name evidence="12 15" type="primary">rbsK</name>
    <name evidence="16" type="ORF">AL503_000485</name>
    <name evidence="15" type="ORF">AL503_003610</name>
</gene>
<comment type="pathway">
    <text evidence="12">Carbohydrate metabolism; D-ribose degradation; D-ribose 5-phosphate from beta-D-ribopyranose: step 2/2.</text>
</comment>
<feature type="binding site" evidence="12">
    <location>
        <begin position="220"/>
        <end position="225"/>
    </location>
    <ligand>
        <name>ATP</name>
        <dbReference type="ChEBI" id="CHEBI:30616"/>
    </ligand>
</feature>
<evidence type="ECO:0000313" key="17">
    <source>
        <dbReference type="Proteomes" id="UP000053523"/>
    </source>
</evidence>
<dbReference type="PROSITE" id="PS00584">
    <property type="entry name" value="PFKB_KINASES_2"/>
    <property type="match status" value="1"/>
</dbReference>
<evidence type="ECO:0000256" key="5">
    <source>
        <dbReference type="ARBA" id="ARBA00022723"/>
    </source>
</evidence>
<dbReference type="InterPro" id="IPR011877">
    <property type="entry name" value="Ribokinase"/>
</dbReference>
<feature type="binding site" evidence="12">
    <location>
        <position position="252"/>
    </location>
    <ligand>
        <name>substrate</name>
    </ligand>
</feature>
<feature type="domain" description="Carbohydrate kinase PfkB" evidence="14">
    <location>
        <begin position="4"/>
        <end position="294"/>
    </location>
</feature>
<dbReference type="PANTHER" id="PTHR10584">
    <property type="entry name" value="SUGAR KINASE"/>
    <property type="match status" value="1"/>
</dbReference>
<evidence type="ECO:0000256" key="6">
    <source>
        <dbReference type="ARBA" id="ARBA00022741"/>
    </source>
</evidence>
<dbReference type="EMBL" id="LORN02000014">
    <property type="protein sequence ID" value="PNN29225.1"/>
    <property type="molecule type" value="Genomic_DNA"/>
</dbReference>
<keyword evidence="5 12" id="KW-0479">Metal-binding</keyword>
<comment type="catalytic activity">
    <reaction evidence="13">
        <text>D-tagatofuranose 6-phosphate + ATP = D-tagatofuranose 1,6-bisphosphate + ADP + H(+)</text>
        <dbReference type="Rhea" id="RHEA:12420"/>
        <dbReference type="ChEBI" id="CHEBI:15378"/>
        <dbReference type="ChEBI" id="CHEBI:30616"/>
        <dbReference type="ChEBI" id="CHEBI:58694"/>
        <dbReference type="ChEBI" id="CHEBI:58695"/>
        <dbReference type="ChEBI" id="CHEBI:456216"/>
        <dbReference type="EC" id="2.7.1.144"/>
    </reaction>
</comment>
<evidence type="ECO:0000256" key="3">
    <source>
        <dbReference type="ARBA" id="ARBA00016943"/>
    </source>
</evidence>
<comment type="cofactor">
    <cofactor evidence="12">
        <name>Mg(2+)</name>
        <dbReference type="ChEBI" id="CHEBI:18420"/>
    </cofactor>
    <text evidence="12">Requires a divalent cation, most likely magnesium in vivo, as an electrophilic catalyst to aid phosphoryl group transfer. It is the chelate of the metal and the nucleotide that is the actual substrate.</text>
</comment>
<evidence type="ECO:0000313" key="15">
    <source>
        <dbReference type="EMBL" id="PNN29225.1"/>
    </source>
</evidence>
<keyword evidence="9 12" id="KW-0460">Magnesium</keyword>
<dbReference type="GO" id="GO:0009024">
    <property type="term" value="F:tagatose-6-phosphate kinase activity"/>
    <property type="evidence" value="ECO:0007669"/>
    <property type="project" value="UniProtKB-EC"/>
</dbReference>
<name>A0A2K0AW24_STAHA</name>
<evidence type="ECO:0000256" key="12">
    <source>
        <dbReference type="HAMAP-Rule" id="MF_01987"/>
    </source>
</evidence>
<accession>A0A2K0AW24</accession>
<keyword evidence="13" id="KW-0423">Lactose metabolism</keyword>
<dbReference type="PROSITE" id="PS00583">
    <property type="entry name" value="PFKB_KINASES_1"/>
    <property type="match status" value="1"/>
</dbReference>
<dbReference type="CDD" id="cd01174">
    <property type="entry name" value="ribokinase"/>
    <property type="match status" value="1"/>
</dbReference>
<comment type="caution">
    <text evidence="15">The sequence shown here is derived from an EMBL/GenBank/DDBJ whole genome shotgun (WGS) entry which is preliminary data.</text>
</comment>
<evidence type="ECO:0000313" key="16">
    <source>
        <dbReference type="EMBL" id="PNN30098.1"/>
    </source>
</evidence>
<dbReference type="UniPathway" id="UPA00704">
    <property type="reaction ID" value="UER00715"/>
</dbReference>
<comment type="similarity">
    <text evidence="13">Belongs to the carbohydrate kinase PfkB family. LacC subfamily.</text>
</comment>
<feature type="binding site" evidence="12">
    <location>
        <begin position="251"/>
        <end position="252"/>
    </location>
    <ligand>
        <name>ATP</name>
        <dbReference type="ChEBI" id="CHEBI:30616"/>
    </ligand>
</feature>
<dbReference type="GO" id="GO:2001059">
    <property type="term" value="P:D-tagatose 6-phosphate catabolic process"/>
    <property type="evidence" value="ECO:0007669"/>
    <property type="project" value="UniProtKB-UniPathway"/>
</dbReference>
<comment type="function">
    <text evidence="12">Catalyzes the phosphorylation of ribose at O-5 in a reaction requiring ATP and magnesium. The resulting D-ribose-5-phosphate can then be used either for sythesis of nucleotides, histidine, and tryptophan, or as a component of the pentose phosphate pathway.</text>
</comment>
<comment type="subcellular location">
    <subcellularLocation>
        <location evidence="12">Cytoplasm</location>
    </subcellularLocation>
</comment>
<dbReference type="InterPro" id="IPR002173">
    <property type="entry name" value="Carboh/pur_kinase_PfkB_CS"/>
</dbReference>
<dbReference type="Gene3D" id="3.40.1190.20">
    <property type="match status" value="1"/>
</dbReference>
<dbReference type="Proteomes" id="UP000053523">
    <property type="component" value="Unassembled WGS sequence"/>
</dbReference>
<feature type="binding site" evidence="12">
    <location>
        <begin position="40"/>
        <end position="44"/>
    </location>
    <ligand>
        <name>substrate</name>
    </ligand>
</feature>
<keyword evidence="12" id="KW-0963">Cytoplasm</keyword>
<keyword evidence="4 12" id="KW-0808">Transferase</keyword>
<dbReference type="GO" id="GO:0019303">
    <property type="term" value="P:D-ribose catabolic process"/>
    <property type="evidence" value="ECO:0007669"/>
    <property type="project" value="UniProtKB-UniRule"/>
</dbReference>
<feature type="binding site" evidence="12">
    <location>
        <position position="140"/>
    </location>
    <ligand>
        <name>substrate</name>
    </ligand>
</feature>
<comment type="subunit">
    <text evidence="12">Homodimer.</text>
</comment>
<comment type="pathway">
    <text evidence="13">Carbohydrate metabolism; D-tagatose 6-phosphate degradation; D-glyceraldehyde 3-phosphate and glycerone phosphate from D-tagatose 6-phosphate: step 1/2.</text>
</comment>
<evidence type="ECO:0000256" key="4">
    <source>
        <dbReference type="ARBA" id="ARBA00022679"/>
    </source>
</evidence>
<dbReference type="InterPro" id="IPR002139">
    <property type="entry name" value="Ribo/fructo_kinase"/>
</dbReference>
<keyword evidence="10 12" id="KW-0630">Potassium</keyword>
<feature type="binding site" evidence="12">
    <location>
        <position position="248"/>
    </location>
    <ligand>
        <name>K(+)</name>
        <dbReference type="ChEBI" id="CHEBI:29103"/>
    </ligand>
</feature>
<dbReference type="EC" id="2.7.1.15" evidence="2 12"/>
<dbReference type="PRINTS" id="PR00990">
    <property type="entry name" value="RIBOKINASE"/>
</dbReference>
<evidence type="ECO:0000256" key="13">
    <source>
        <dbReference type="PIRNR" id="PIRNR000535"/>
    </source>
</evidence>
<keyword evidence="11 12" id="KW-0119">Carbohydrate metabolism</keyword>
<dbReference type="InterPro" id="IPR029056">
    <property type="entry name" value="Ribokinase-like"/>
</dbReference>
<proteinExistence type="inferred from homology"/>
<keyword evidence="7 12" id="KW-0418">Kinase</keyword>
<evidence type="ECO:0000259" key="14">
    <source>
        <dbReference type="Pfam" id="PF00294"/>
    </source>
</evidence>
<dbReference type="GO" id="GO:0005524">
    <property type="term" value="F:ATP binding"/>
    <property type="evidence" value="ECO:0007669"/>
    <property type="project" value="UniProtKB-UniRule"/>
</dbReference>
<dbReference type="UniPathway" id="UPA00916">
    <property type="reaction ID" value="UER00889"/>
</dbReference>
<dbReference type="InterPro" id="IPR017583">
    <property type="entry name" value="Tagatose/fructose_Pkinase"/>
</dbReference>
<feature type="binding site" evidence="12">
    <location>
        <position position="285"/>
    </location>
    <ligand>
        <name>K(+)</name>
        <dbReference type="ChEBI" id="CHEBI:29103"/>
    </ligand>
</feature>
<evidence type="ECO:0000256" key="2">
    <source>
        <dbReference type="ARBA" id="ARBA00012035"/>
    </source>
</evidence>
<dbReference type="Pfam" id="PF00294">
    <property type="entry name" value="PfkB"/>
    <property type="match status" value="1"/>
</dbReference>
<protein>
    <recommendedName>
        <fullName evidence="3 12">Ribokinase</fullName>
        <shortName evidence="12">RK</shortName>
        <ecNumber evidence="2 12">2.7.1.15</ecNumber>
    </recommendedName>
</protein>
<dbReference type="GO" id="GO:0046872">
    <property type="term" value="F:metal ion binding"/>
    <property type="evidence" value="ECO:0007669"/>
    <property type="project" value="UniProtKB-KW"/>
</dbReference>
<organism evidence="15 17">
    <name type="scientific">Staphylococcus haemolyticus</name>
    <dbReference type="NCBI Taxonomy" id="1283"/>
    <lineage>
        <taxon>Bacteria</taxon>
        <taxon>Bacillati</taxon>
        <taxon>Bacillota</taxon>
        <taxon>Bacilli</taxon>
        <taxon>Bacillales</taxon>
        <taxon>Staphylococcaceae</taxon>
        <taxon>Staphylococcus</taxon>
    </lineage>
</organism>
<feature type="binding site" evidence="12">
    <location>
        <position position="282"/>
    </location>
    <ligand>
        <name>K(+)</name>
        <dbReference type="ChEBI" id="CHEBI:29103"/>
    </ligand>
</feature>
<feature type="binding site" evidence="12">
    <location>
        <position position="246"/>
    </location>
    <ligand>
        <name>K(+)</name>
        <dbReference type="ChEBI" id="CHEBI:29103"/>
    </ligand>
</feature>